<evidence type="ECO:0000313" key="4">
    <source>
        <dbReference type="Proteomes" id="UP000315700"/>
    </source>
</evidence>
<dbReference type="AlphaFoldDB" id="A0A517SGF8"/>
<dbReference type="InParanoid" id="A0A517SGF8"/>
<dbReference type="InterPro" id="IPR002931">
    <property type="entry name" value="Transglutaminase-like"/>
</dbReference>
<reference evidence="3 4" key="1">
    <citation type="submission" date="2019-02" db="EMBL/GenBank/DDBJ databases">
        <title>Deep-cultivation of Planctomycetes and their phenomic and genomic characterization uncovers novel biology.</title>
        <authorList>
            <person name="Wiegand S."/>
            <person name="Jogler M."/>
            <person name="Boedeker C."/>
            <person name="Pinto D."/>
            <person name="Vollmers J."/>
            <person name="Rivas-Marin E."/>
            <person name="Kohn T."/>
            <person name="Peeters S.H."/>
            <person name="Heuer A."/>
            <person name="Rast P."/>
            <person name="Oberbeckmann S."/>
            <person name="Bunk B."/>
            <person name="Jeske O."/>
            <person name="Meyerdierks A."/>
            <person name="Storesund J.E."/>
            <person name="Kallscheuer N."/>
            <person name="Luecker S."/>
            <person name="Lage O.M."/>
            <person name="Pohl T."/>
            <person name="Merkel B.J."/>
            <person name="Hornburger P."/>
            <person name="Mueller R.-W."/>
            <person name="Bruemmer F."/>
            <person name="Labrenz M."/>
            <person name="Spormann A.M."/>
            <person name="Op den Camp H."/>
            <person name="Overmann J."/>
            <person name="Amann R."/>
            <person name="Jetten M.S.M."/>
            <person name="Mascher T."/>
            <person name="Medema M.H."/>
            <person name="Devos D.P."/>
            <person name="Kaster A.-K."/>
            <person name="Ovreas L."/>
            <person name="Rohde M."/>
            <person name="Galperin M.Y."/>
            <person name="Jogler C."/>
        </authorList>
    </citation>
    <scope>NUCLEOTIDE SEQUENCE [LARGE SCALE GENOMIC DNA]</scope>
    <source>
        <strain evidence="3 4">Pan44</strain>
    </source>
</reference>
<evidence type="ECO:0000259" key="2">
    <source>
        <dbReference type="SMART" id="SM00460"/>
    </source>
</evidence>
<feature type="transmembrane region" description="Helical" evidence="1">
    <location>
        <begin position="81"/>
        <end position="99"/>
    </location>
</feature>
<keyword evidence="3" id="KW-0808">Transferase</keyword>
<proteinExistence type="predicted"/>
<evidence type="ECO:0000313" key="3">
    <source>
        <dbReference type="EMBL" id="QDT55209.1"/>
    </source>
</evidence>
<sequence>MEQLSTVLTASIILLTILSGLIFAFAEGGATAALSLPIGLIAWFLNEREEGFALPRVALNVLGVSAVIMAGYELYIGSIEARLLAGGHLIVYLSWLFLLQVKETRSVWWLSALAVLQISVASVLTSAPWFGGALMAWLLMAMWTMAIFTMQRSASRMLQQPAQVPLSRRSAAAGENRAAQASTNSYCVNGLRPDSKFRLLSRRFVMSVAAMTLAGMVVSALFFTFIPRVWMSRLRLFDDTALAGDRIAGFTERVRLGDIGEIMASNDVALTANFFEYPSNRRMNTVKAKAWLGEDPLFRARTLEDYTRGRWDPVLRSRGDACSMPRPDEKLVRVDIRLNSSNSATLFTVGQVVTCDGPLEGNEIYRRQQTNEYSRQDESVYDSYSYQVYSLHDAEELEYDPTYILGRGLPFFGANNVRYNEQLLQVPEDLVELRRITKEILATLPASAAEDDEMKANAILHYLRDSGRFEYTTKAAVDNSRVDPIEDFLVNRKKGHCEYFASALALMFRAADIPSRLVTGFKGGNFEGATGTFYIQQRFAHAWTEARIYNRWVTFDPTPAIRDKTAKVAAGQTQSTWAFAKDVAVRLWLTGIGMNSQQQREQVYLPIQRLGQRSWQRVIDLKAKFETVWAGALETIRNPDQWISWRGGLTAFVLLTTMAILYKLLSRLIYRIGSLGGLKTRGEHSGPEVAFYNRFKKIVDRAGLAPERSQTAQEFGQTVKRMLGRQLDEAGLTELPGTVSDEFYRVRFGGEKLSTVDEDRLERRLWRLEACLSSRTSVNSDSHDLRSR</sequence>
<dbReference type="EMBL" id="CP036271">
    <property type="protein sequence ID" value="QDT55209.1"/>
    <property type="molecule type" value="Genomic_DNA"/>
</dbReference>
<keyword evidence="4" id="KW-1185">Reference proteome</keyword>
<keyword evidence="1" id="KW-0812">Transmembrane</keyword>
<dbReference type="SUPFAM" id="SSF54001">
    <property type="entry name" value="Cysteine proteinases"/>
    <property type="match status" value="1"/>
</dbReference>
<feature type="domain" description="Transglutaminase-like" evidence="2">
    <location>
        <begin position="489"/>
        <end position="559"/>
    </location>
</feature>
<dbReference type="Proteomes" id="UP000315700">
    <property type="component" value="Chromosome"/>
</dbReference>
<feature type="transmembrane region" description="Helical" evidence="1">
    <location>
        <begin position="57"/>
        <end position="75"/>
    </location>
</feature>
<organism evidence="3 4">
    <name type="scientific">Caulifigura coniformis</name>
    <dbReference type="NCBI Taxonomy" id="2527983"/>
    <lineage>
        <taxon>Bacteria</taxon>
        <taxon>Pseudomonadati</taxon>
        <taxon>Planctomycetota</taxon>
        <taxon>Planctomycetia</taxon>
        <taxon>Planctomycetales</taxon>
        <taxon>Planctomycetaceae</taxon>
        <taxon>Caulifigura</taxon>
    </lineage>
</organism>
<feature type="transmembrane region" description="Helical" evidence="1">
    <location>
        <begin position="12"/>
        <end position="45"/>
    </location>
</feature>
<keyword evidence="3" id="KW-0012">Acyltransferase</keyword>
<dbReference type="Gene3D" id="3.10.620.30">
    <property type="match status" value="1"/>
</dbReference>
<feature type="transmembrane region" description="Helical" evidence="1">
    <location>
        <begin position="130"/>
        <end position="150"/>
    </location>
</feature>
<feature type="transmembrane region" description="Helical" evidence="1">
    <location>
        <begin position="106"/>
        <end position="124"/>
    </location>
</feature>
<protein>
    <submittedName>
        <fullName evidence="3">Protein-glutamine gamma-glutamyltransferase</fullName>
        <ecNumber evidence="3">2.3.2.13</ecNumber>
    </submittedName>
</protein>
<dbReference type="InterPro" id="IPR052901">
    <property type="entry name" value="Bact_TGase-like"/>
</dbReference>
<feature type="transmembrane region" description="Helical" evidence="1">
    <location>
        <begin position="204"/>
        <end position="226"/>
    </location>
</feature>
<dbReference type="PANTHER" id="PTHR42736">
    <property type="entry name" value="PROTEIN-GLUTAMINE GAMMA-GLUTAMYLTRANSFERASE"/>
    <property type="match status" value="1"/>
</dbReference>
<name>A0A517SGF8_9PLAN</name>
<dbReference type="InterPro" id="IPR038765">
    <property type="entry name" value="Papain-like_cys_pep_sf"/>
</dbReference>
<dbReference type="EC" id="2.3.2.13" evidence="3"/>
<accession>A0A517SGF8</accession>
<keyword evidence="1" id="KW-0472">Membrane</keyword>
<dbReference type="KEGG" id="ccos:Pan44_32510"/>
<dbReference type="InterPro" id="IPR021878">
    <property type="entry name" value="TgpA_N"/>
</dbReference>
<dbReference type="PANTHER" id="PTHR42736:SF1">
    <property type="entry name" value="PROTEIN-GLUTAMINE GAMMA-GLUTAMYLTRANSFERASE"/>
    <property type="match status" value="1"/>
</dbReference>
<evidence type="ECO:0000256" key="1">
    <source>
        <dbReference type="SAM" id="Phobius"/>
    </source>
</evidence>
<keyword evidence="1" id="KW-1133">Transmembrane helix</keyword>
<gene>
    <name evidence="3" type="primary">tgpA_2</name>
    <name evidence="3" type="ORF">Pan44_32510</name>
</gene>
<dbReference type="GO" id="GO:0003810">
    <property type="term" value="F:protein-glutamine gamma-glutamyltransferase activity"/>
    <property type="evidence" value="ECO:0007669"/>
    <property type="project" value="UniProtKB-EC"/>
</dbReference>
<dbReference type="Pfam" id="PF11992">
    <property type="entry name" value="TgpA_N"/>
    <property type="match status" value="1"/>
</dbReference>
<dbReference type="RefSeq" id="WP_145030984.1">
    <property type="nucleotide sequence ID" value="NZ_CP036271.1"/>
</dbReference>
<dbReference type="SMART" id="SM00460">
    <property type="entry name" value="TGc"/>
    <property type="match status" value="1"/>
</dbReference>
<dbReference type="Pfam" id="PF01841">
    <property type="entry name" value="Transglut_core"/>
    <property type="match status" value="1"/>
</dbReference>
<dbReference type="OrthoDB" id="9804872at2"/>